<evidence type="ECO:0000256" key="1">
    <source>
        <dbReference type="SAM" id="MobiDB-lite"/>
    </source>
</evidence>
<organism evidence="4 5">
    <name type="scientific">Microvirgula aerodenitrificans</name>
    <dbReference type="NCBI Taxonomy" id="57480"/>
    <lineage>
        <taxon>Bacteria</taxon>
        <taxon>Pseudomonadati</taxon>
        <taxon>Pseudomonadota</taxon>
        <taxon>Betaproteobacteria</taxon>
        <taxon>Neisseriales</taxon>
        <taxon>Aquaspirillaceae</taxon>
        <taxon>Microvirgula</taxon>
    </lineage>
</organism>
<feature type="domain" description="Autotransporter" evidence="2">
    <location>
        <begin position="1022"/>
        <end position="1187"/>
    </location>
</feature>
<reference evidence="4 5" key="1">
    <citation type="submission" date="2018-04" db="EMBL/GenBank/DDBJ databases">
        <title>Denitrifier Microvirgula.</title>
        <authorList>
            <person name="Anderson E."/>
            <person name="Jang J."/>
            <person name="Ishii S."/>
        </authorList>
    </citation>
    <scope>NUCLEOTIDE SEQUENCE [LARGE SCALE GENOMIC DNA]</scope>
    <source>
        <strain evidence="4 5">BE2.4</strain>
    </source>
</reference>
<dbReference type="SUPFAM" id="SSF103515">
    <property type="entry name" value="Autotransporter"/>
    <property type="match status" value="1"/>
</dbReference>
<dbReference type="InterPro" id="IPR005546">
    <property type="entry name" value="Autotransporte_beta"/>
</dbReference>
<keyword evidence="5" id="KW-1185">Reference proteome</keyword>
<feature type="domain" description="Putative surface-exposed virulence protein BigA beta-sandwich" evidence="3">
    <location>
        <begin position="787"/>
        <end position="870"/>
    </location>
</feature>
<dbReference type="Pfam" id="PF03797">
    <property type="entry name" value="Autotransporter"/>
    <property type="match status" value="1"/>
</dbReference>
<evidence type="ECO:0000313" key="4">
    <source>
        <dbReference type="EMBL" id="AVY94962.1"/>
    </source>
</evidence>
<gene>
    <name evidence="4" type="ORF">DAI18_13610</name>
</gene>
<accession>A0A2S0PCA5</accession>
<feature type="region of interest" description="Disordered" evidence="1">
    <location>
        <begin position="479"/>
        <end position="499"/>
    </location>
</feature>
<name>A0A2S0PCA5_9NEIS</name>
<dbReference type="KEGG" id="maer:DAI18_13610"/>
<dbReference type="InterPro" id="IPR036709">
    <property type="entry name" value="Autotransporte_beta_dom_sf"/>
</dbReference>
<dbReference type="EMBL" id="CP028519">
    <property type="protein sequence ID" value="AVY94962.1"/>
    <property type="molecule type" value="Genomic_DNA"/>
</dbReference>
<dbReference type="Proteomes" id="UP000244173">
    <property type="component" value="Chromosome"/>
</dbReference>
<sequence>MAARPLPVHLTGADFIAVQPSLAIANAGQITAADAHEQEPGSMRKHMAILVDGLGHGGLDYANDGTLEARGGYGILITDPRTAGAVGQTAERLVANRFRNRGRIDFHAERGTRHALRLQHDGHDALNDSGSTLTVHGYGAVAMYSDGDGRLENLGTINLGSVGTTDTHMTAMKLGPNASHEAVITNNGVINIHANKSHAFGILSGNSQLLNIGEVNLLCPHEDCGVFSDWHTEYRKKQSQPGLSDTGPVLRLHQSQEVRQPYTIRAGGHSHHMSLAGSFVIKDGGQFVNHGRLIADHAVSPAGGSASPSRGAILREDAAQGGAEHRNEGRMKVDGGYQVFRSDRAKTVRSRFINRGGIEFHAVNSTMTALQVSHAGHDVVNDAGGILTLTGNNAVGLFSDSDSLLENRGILNLGTPGTTDTGMVAMHLGPKSTHQAKLLNTGTINIYAGKSHAFHIDNDSNGSLVNQGKVNYLCGDKKSCSDHRSEHTRKRSRVSSDDGSYRNLTVREYQFGPVTLPADGPLLRLSSDATFYLKDNGAFTNHGKIVAAEAARGPLDARLYGYRAILSSGWSPGVLLLNTGTLTASDGYGVLRTVDPVENPRTHTSTGRNRFINRGVIDFTATERSPHALYAAHAGHDFLNDKGGVITVRGNGAVAMRSDGDGNLINRGVINVGEAGSMDSNMMGMVLGPGALAVATLINDKEGVINVHGRESFAFHIADGNMAMINRGKVNLLCPAKDCAVFSGAHEQSVHDVTNVDLGSSYEYAFHFPDQIDPQEPASSRATRLAGYVVGTRPDGQAGTLSGGHLDASGVTVDTGFVAGTTARQARFAKVLRGERIDGIEQIRSRSAAWRAQAWRDADGDIGVTLTKNDYRELAPDAALRPLAAALEQDYDGSELFRSLELGSVADIGHALRQLSGAGIRSALKPLQTLEQRFARLGHDMAETRAGFGLQLVGSRHGRPEARLGRSAYDLVVLRQRFAPGGAAQLTARYGFASLRPGATAADAGLAGHSQLFGLDYAQPLGRGPTLEGEFRYAQHRFDTRRTLRYGSVDLRPQASQRRDRFSGRFALVLAPQRFGGLALAPLLGLTVHHQRDAALTERNAGVYALRLSAARASAVEGVFGLRVRHEAVDARHGRGWRVDAELLGRPTLYRQAAVRQARFASLPGGGRFTLPADRARFGYDGRLSLGLHGRDSHFSLEAYLGHGDRGVNTRFVHAF</sequence>
<dbReference type="Gene3D" id="2.40.128.130">
    <property type="entry name" value="Autotransporter beta-domain"/>
    <property type="match status" value="1"/>
</dbReference>
<proteinExistence type="predicted"/>
<evidence type="ECO:0000259" key="3">
    <source>
        <dbReference type="Pfam" id="PF25783"/>
    </source>
</evidence>
<dbReference type="Pfam" id="PF25783">
    <property type="entry name" value="BigA_beta"/>
    <property type="match status" value="1"/>
</dbReference>
<dbReference type="AlphaFoldDB" id="A0A2S0PCA5"/>
<evidence type="ECO:0000259" key="2">
    <source>
        <dbReference type="Pfam" id="PF03797"/>
    </source>
</evidence>
<evidence type="ECO:0000313" key="5">
    <source>
        <dbReference type="Proteomes" id="UP000244173"/>
    </source>
</evidence>
<protein>
    <submittedName>
        <fullName evidence="4">Uncharacterized protein</fullName>
    </submittedName>
</protein>
<dbReference type="InterPro" id="IPR058034">
    <property type="entry name" value="BigA_beta"/>
</dbReference>
<dbReference type="STRING" id="1122240.GCA_000620105_01563"/>